<keyword evidence="5" id="KW-0969">Cilium</keyword>
<dbReference type="PANTHER" id="PTHR34653:SF1">
    <property type="entry name" value="FLAGELLAR HOOK-BASAL BODY COMPLEX PROTEIN FLIE"/>
    <property type="match status" value="1"/>
</dbReference>
<accession>A0ABD6Q6Z4</accession>
<evidence type="ECO:0000256" key="4">
    <source>
        <dbReference type="HAMAP-Rule" id="MF_00724"/>
    </source>
</evidence>
<dbReference type="AlphaFoldDB" id="A0ABD6Q6Z4"/>
<dbReference type="Pfam" id="PF02049">
    <property type="entry name" value="FliE"/>
    <property type="match status" value="1"/>
</dbReference>
<reference evidence="6" key="1">
    <citation type="submission" date="2016-08" db="EMBL/GenBank/DDBJ databases">
        <title>Population biology and virulence potential of Burkholderia ubonensis.</title>
        <authorList>
            <person name="Price E.P."/>
            <person name="Currie B.J."/>
            <person name="Wagner D.M."/>
        </authorList>
    </citation>
    <scope>NUCLEOTIDE SEQUENCE [LARGE SCALE GENOMIC DNA]</scope>
    <source>
        <strain evidence="6">MSMB0103</strain>
    </source>
</reference>
<keyword evidence="3 4" id="KW-0975">Bacterial flagellum</keyword>
<proteinExistence type="inferred from homology"/>
<organism evidence="5 6">
    <name type="scientific">Burkholderia ubonensis</name>
    <dbReference type="NCBI Taxonomy" id="101571"/>
    <lineage>
        <taxon>Bacteria</taxon>
        <taxon>Pseudomonadati</taxon>
        <taxon>Pseudomonadota</taxon>
        <taxon>Betaproteobacteria</taxon>
        <taxon>Burkholderiales</taxon>
        <taxon>Burkholderiaceae</taxon>
        <taxon>Burkholderia</taxon>
        <taxon>Burkholderia cepacia complex</taxon>
    </lineage>
</organism>
<evidence type="ECO:0000256" key="2">
    <source>
        <dbReference type="ARBA" id="ARBA00009272"/>
    </source>
</evidence>
<dbReference type="RefSeq" id="WP_059587366.1">
    <property type="nucleotide sequence ID" value="NZ_LOVB01000042.1"/>
</dbReference>
<dbReference type="GO" id="GO:0097588">
    <property type="term" value="P:archaeal or bacterial-type flagellum-dependent cell motility"/>
    <property type="evidence" value="ECO:0007669"/>
    <property type="project" value="UniProtKB-UniRule"/>
</dbReference>
<evidence type="ECO:0000256" key="1">
    <source>
        <dbReference type="ARBA" id="ARBA00004117"/>
    </source>
</evidence>
<gene>
    <name evidence="4" type="primary">fliE</name>
    <name evidence="5" type="ORF">BGV66_07795</name>
</gene>
<keyword evidence="5" id="KW-0282">Flagellum</keyword>
<dbReference type="Proteomes" id="UP000183667">
    <property type="component" value="Unassembled WGS sequence"/>
</dbReference>
<name>A0ABD6Q6Z4_9BURK</name>
<sequence length="96" mass="10380">MTPVDAIAGYAAEPPLASPSPFVADSFGALLMDGMRNVDHALRTAEAASTAFALGDDRPPHQVVLALEDARLKLQFALNVRARLVEGYQELMRMQL</sequence>
<comment type="caution">
    <text evidence="5">The sequence shown here is derived from an EMBL/GenBank/DDBJ whole genome shotgun (WGS) entry which is preliminary data.</text>
</comment>
<evidence type="ECO:0000313" key="5">
    <source>
        <dbReference type="EMBL" id="OJA48992.1"/>
    </source>
</evidence>
<comment type="similarity">
    <text evidence="2 4">Belongs to the FliE family.</text>
</comment>
<dbReference type="EMBL" id="MEAU01000010">
    <property type="protein sequence ID" value="OJA48992.1"/>
    <property type="molecule type" value="Genomic_DNA"/>
</dbReference>
<dbReference type="GO" id="GO:0009425">
    <property type="term" value="C:bacterial-type flagellum basal body"/>
    <property type="evidence" value="ECO:0007669"/>
    <property type="project" value="UniProtKB-SubCell"/>
</dbReference>
<evidence type="ECO:0000313" key="6">
    <source>
        <dbReference type="Proteomes" id="UP000183667"/>
    </source>
</evidence>
<keyword evidence="5" id="KW-0966">Cell projection</keyword>
<dbReference type="InterPro" id="IPR001624">
    <property type="entry name" value="FliE"/>
</dbReference>
<evidence type="ECO:0000256" key="3">
    <source>
        <dbReference type="ARBA" id="ARBA00023143"/>
    </source>
</evidence>
<comment type="subcellular location">
    <subcellularLocation>
        <location evidence="1 4">Bacterial flagellum basal body</location>
    </subcellularLocation>
</comment>
<protein>
    <recommendedName>
        <fullName evidence="4">Flagellar hook-basal body complex protein FliE</fullName>
    </recommendedName>
</protein>
<dbReference type="HAMAP" id="MF_00724">
    <property type="entry name" value="FliE"/>
    <property type="match status" value="1"/>
</dbReference>
<dbReference type="PANTHER" id="PTHR34653">
    <property type="match status" value="1"/>
</dbReference>